<comment type="caution">
    <text evidence="1">The sequence shown here is derived from an EMBL/GenBank/DDBJ whole genome shotgun (WGS) entry which is preliminary data.</text>
</comment>
<keyword evidence="2" id="KW-1185">Reference proteome</keyword>
<evidence type="ECO:0000313" key="2">
    <source>
        <dbReference type="Proteomes" id="UP000230233"/>
    </source>
</evidence>
<evidence type="ECO:0000313" key="1">
    <source>
        <dbReference type="EMBL" id="PIC28427.1"/>
    </source>
</evidence>
<dbReference type="Proteomes" id="UP000230233">
    <property type="component" value="Chromosome V"/>
</dbReference>
<proteinExistence type="predicted"/>
<dbReference type="OrthoDB" id="10335120at2759"/>
<dbReference type="EMBL" id="PDUG01000005">
    <property type="protein sequence ID" value="PIC28427.1"/>
    <property type="molecule type" value="Genomic_DNA"/>
</dbReference>
<sequence>MDSPEGSLPSLIEDDSPRFQYDTIDWNNCYKSSGISNVEVIELGAESQEDDEYSLTTSLDHTVPNYIPDLEMSLNWWNPSGFSNHYIFLPDSGIYDKLILKPWTSPSTEVLKPKYISNGLSLASMLTPLRKNLKLIKKVPTSEITKYIKSEDLEKKWSQAFKDFSTRWNADGKPAVTMSSPDVYFLNLLTPTHYERTMENLKTELIPVMEKCPWFARQDTETSFRHLFRAFREASVVTSRKEGDIQLLNIIGNMLKHMLENLELSINKSGDSDRVPYSQWFIKKFDLNFVDSLHNQYVIQENTRHEWHDLSMLSAFCQVNYKCDYPMTSNEWAIRLSAFCVLFFKTFIHIFNEIFD</sequence>
<accession>A0A2G5TMC5</accession>
<name>A0A2G5TMC5_9PELO</name>
<gene>
    <name evidence="1" type="primary">Cnig_chr_V.g20343</name>
    <name evidence="1" type="ORF">B9Z55_020343</name>
</gene>
<organism evidence="1 2">
    <name type="scientific">Caenorhabditis nigoni</name>
    <dbReference type="NCBI Taxonomy" id="1611254"/>
    <lineage>
        <taxon>Eukaryota</taxon>
        <taxon>Metazoa</taxon>
        <taxon>Ecdysozoa</taxon>
        <taxon>Nematoda</taxon>
        <taxon>Chromadorea</taxon>
        <taxon>Rhabditida</taxon>
        <taxon>Rhabditina</taxon>
        <taxon>Rhabditomorpha</taxon>
        <taxon>Rhabditoidea</taxon>
        <taxon>Rhabditidae</taxon>
        <taxon>Peloderinae</taxon>
        <taxon>Caenorhabditis</taxon>
    </lineage>
</organism>
<protein>
    <submittedName>
        <fullName evidence="1">Uncharacterized protein</fullName>
    </submittedName>
</protein>
<reference evidence="2" key="1">
    <citation type="submission" date="2017-10" db="EMBL/GenBank/DDBJ databases">
        <title>Rapid genome shrinkage in a self-fertile nematode reveals novel sperm competition proteins.</title>
        <authorList>
            <person name="Yin D."/>
            <person name="Schwarz E.M."/>
            <person name="Thomas C.G."/>
            <person name="Felde R.L."/>
            <person name="Korf I.F."/>
            <person name="Cutter A.D."/>
            <person name="Schartner C.M."/>
            <person name="Ralston E.J."/>
            <person name="Meyer B.J."/>
            <person name="Haag E.S."/>
        </authorList>
    </citation>
    <scope>NUCLEOTIDE SEQUENCE [LARGE SCALE GENOMIC DNA]</scope>
    <source>
        <strain evidence="2">JU1422</strain>
    </source>
</reference>
<dbReference type="AlphaFoldDB" id="A0A2G5TMC5"/>